<keyword evidence="2" id="KW-1185">Reference proteome</keyword>
<gene>
    <name evidence="1" type="ORF">PENSUB_149</name>
</gene>
<proteinExistence type="predicted"/>
<dbReference type="InterPro" id="IPR049232">
    <property type="entry name" value="DUF6829"/>
</dbReference>
<dbReference type="Proteomes" id="UP000186955">
    <property type="component" value="Unassembled WGS sequence"/>
</dbReference>
<organism evidence="1 2">
    <name type="scientific">Penicillium subrubescens</name>
    <dbReference type="NCBI Taxonomy" id="1316194"/>
    <lineage>
        <taxon>Eukaryota</taxon>
        <taxon>Fungi</taxon>
        <taxon>Dikarya</taxon>
        <taxon>Ascomycota</taxon>
        <taxon>Pezizomycotina</taxon>
        <taxon>Eurotiomycetes</taxon>
        <taxon>Eurotiomycetidae</taxon>
        <taxon>Eurotiales</taxon>
        <taxon>Aspergillaceae</taxon>
        <taxon>Penicillium</taxon>
    </lineage>
</organism>
<name>A0A1Q5UNV3_9EURO</name>
<sequence>MAAVDPAYPTFIPATPPASNMKQHQALREACTNPDNLFTLSERDLVSLIYQEFPNEIDRLRRAYSIRDPQGTSPETPSPSRIIYEEDYDEVNRTLVGFLALRWIHNAKYEVFVGSQPPELRLTRESFDWIRDYYKRVITDANTLYALITSIIINDLGKDPELSLDHQKTTGEDISDLNHDYILLKACGSGLVPCLERHSAEEKYDLLLGIEIGAFFNFGQLGQAENAPAALTSLLRMEGRERSFQLRFMEQLLDIAGAAGHMDWTCAKKLNQPIFESYRNVFHACYSVISGTLNARQGYDHVLIRRAEYIHRKGFRLLKVKNDQYERALMRLLCMGNVTTKKTAEMYESALNSLQQATKDDLVYALNVDGSVDEPAIQPTYAPALLSLIKKQRELVAVFEYFSRVMSVKAQVDSSAILVERSVLGVLKRHIESDKFRENPSILEDVDVPDDVIALTVQ</sequence>
<dbReference type="EMBL" id="MNBE01000116">
    <property type="protein sequence ID" value="OKP14155.1"/>
    <property type="molecule type" value="Genomic_DNA"/>
</dbReference>
<comment type="caution">
    <text evidence="1">The sequence shown here is derived from an EMBL/GenBank/DDBJ whole genome shotgun (WGS) entry which is preliminary data.</text>
</comment>
<accession>A0A1Q5UNV3</accession>
<dbReference type="AlphaFoldDB" id="A0A1Q5UNV3"/>
<evidence type="ECO:0000313" key="2">
    <source>
        <dbReference type="Proteomes" id="UP000186955"/>
    </source>
</evidence>
<dbReference type="STRING" id="1316194.A0A1Q5UNV3"/>
<evidence type="ECO:0000313" key="1">
    <source>
        <dbReference type="EMBL" id="OKP14155.1"/>
    </source>
</evidence>
<protein>
    <submittedName>
        <fullName evidence="1">Uncharacterized protein</fullName>
    </submittedName>
</protein>
<reference evidence="1 2" key="1">
    <citation type="submission" date="2016-10" db="EMBL/GenBank/DDBJ databases">
        <title>Genome sequence of the ascomycete fungus Penicillium subrubescens.</title>
        <authorList>
            <person name="De Vries R.P."/>
            <person name="Peng M."/>
            <person name="Dilokpimol A."/>
            <person name="Hilden K."/>
            <person name="Makela M.R."/>
            <person name="Grigoriev I."/>
            <person name="Riley R."/>
            <person name="Granchi Z."/>
        </authorList>
    </citation>
    <scope>NUCLEOTIDE SEQUENCE [LARGE SCALE GENOMIC DNA]</scope>
    <source>
        <strain evidence="1 2">CBS 132785</strain>
    </source>
</reference>
<dbReference type="Pfam" id="PF20717">
    <property type="entry name" value="DUF6829"/>
    <property type="match status" value="1"/>
</dbReference>